<dbReference type="FunFam" id="2.60.120.340:FF:000004">
    <property type="entry name" value="Histone deacetylase HDT1"/>
    <property type="match status" value="1"/>
</dbReference>
<comment type="similarity">
    <text evidence="2">Belongs to the histone deacetylase HD2 family.</text>
</comment>
<evidence type="ECO:0000256" key="7">
    <source>
        <dbReference type="ARBA" id="ARBA00023242"/>
    </source>
</evidence>
<dbReference type="Gene3D" id="3.30.160.60">
    <property type="entry name" value="Classic Zinc Finger"/>
    <property type="match status" value="1"/>
</dbReference>
<evidence type="ECO:0000313" key="11">
    <source>
        <dbReference type="EnsemblPlants" id="Pp3c2_11820V3.3"/>
    </source>
</evidence>
<dbReference type="EMBL" id="ABEU02000002">
    <property type="status" value="NOT_ANNOTATED_CDS"/>
    <property type="molecule type" value="Genomic_DNA"/>
</dbReference>
<evidence type="ECO:0000256" key="9">
    <source>
        <dbReference type="SAM" id="MobiDB-lite"/>
    </source>
</evidence>
<evidence type="ECO:0000259" key="10">
    <source>
        <dbReference type="PROSITE" id="PS50157"/>
    </source>
</evidence>
<dbReference type="InParanoid" id="A0A7I4CYK8"/>
<evidence type="ECO:0000256" key="8">
    <source>
        <dbReference type="PROSITE-ProRule" id="PRU00042"/>
    </source>
</evidence>
<dbReference type="SMART" id="SM00355">
    <property type="entry name" value="ZnF_C2H2"/>
    <property type="match status" value="1"/>
</dbReference>
<dbReference type="Proteomes" id="UP000006727">
    <property type="component" value="Chromosome 2"/>
</dbReference>
<feature type="domain" description="C2H2-type" evidence="10">
    <location>
        <begin position="315"/>
        <end position="340"/>
    </location>
</feature>
<dbReference type="GO" id="GO:0008270">
    <property type="term" value="F:zinc ion binding"/>
    <property type="evidence" value="ECO:0007669"/>
    <property type="project" value="UniProtKB-KW"/>
</dbReference>
<evidence type="ECO:0000313" key="12">
    <source>
        <dbReference type="Proteomes" id="UP000006727"/>
    </source>
</evidence>
<name>A0A7I4CYK8_PHYPA</name>
<keyword evidence="5" id="KW-0805">Transcription regulation</keyword>
<feature type="compositionally biased region" description="Acidic residues" evidence="9">
    <location>
        <begin position="166"/>
        <end position="208"/>
    </location>
</feature>
<dbReference type="RefSeq" id="XP_024368927.1">
    <property type="nucleotide sequence ID" value="XM_024513159.2"/>
</dbReference>
<evidence type="ECO:0000256" key="1">
    <source>
        <dbReference type="ARBA" id="ARBA00004604"/>
    </source>
</evidence>
<dbReference type="AlphaFoldDB" id="A0A7I4CYK8"/>
<reference evidence="11 12" key="1">
    <citation type="journal article" date="2008" name="Science">
        <title>The Physcomitrella genome reveals evolutionary insights into the conquest of land by plants.</title>
        <authorList>
            <person name="Rensing S."/>
            <person name="Lang D."/>
            <person name="Zimmer A."/>
            <person name="Terry A."/>
            <person name="Salamov A."/>
            <person name="Shapiro H."/>
            <person name="Nishiyama T."/>
            <person name="Perroud P.-F."/>
            <person name="Lindquist E."/>
            <person name="Kamisugi Y."/>
            <person name="Tanahashi T."/>
            <person name="Sakakibara K."/>
            <person name="Fujita T."/>
            <person name="Oishi K."/>
            <person name="Shin-I T."/>
            <person name="Kuroki Y."/>
            <person name="Toyoda A."/>
            <person name="Suzuki Y."/>
            <person name="Hashimoto A."/>
            <person name="Yamaguchi K."/>
            <person name="Sugano A."/>
            <person name="Kohara Y."/>
            <person name="Fujiyama A."/>
            <person name="Anterola A."/>
            <person name="Aoki S."/>
            <person name="Ashton N."/>
            <person name="Barbazuk W.B."/>
            <person name="Barker E."/>
            <person name="Bennetzen J."/>
            <person name="Bezanilla M."/>
            <person name="Blankenship R."/>
            <person name="Cho S.H."/>
            <person name="Dutcher S."/>
            <person name="Estelle M."/>
            <person name="Fawcett J.A."/>
            <person name="Gundlach H."/>
            <person name="Hanada K."/>
            <person name="Heyl A."/>
            <person name="Hicks K.A."/>
            <person name="Hugh J."/>
            <person name="Lohr M."/>
            <person name="Mayer K."/>
            <person name="Melkozernov A."/>
            <person name="Murata T."/>
            <person name="Nelson D."/>
            <person name="Pils B."/>
            <person name="Prigge M."/>
            <person name="Reiss B."/>
            <person name="Renner T."/>
            <person name="Rombauts S."/>
            <person name="Rushton P."/>
            <person name="Sanderfoot A."/>
            <person name="Schween G."/>
            <person name="Shiu S.-H."/>
            <person name="Stueber K."/>
            <person name="Theodoulou F.L."/>
            <person name="Tu H."/>
            <person name="Van de Peer Y."/>
            <person name="Verrier P.J."/>
            <person name="Waters E."/>
            <person name="Wood A."/>
            <person name="Yang L."/>
            <person name="Cove D."/>
            <person name="Cuming A."/>
            <person name="Hasebe M."/>
            <person name="Lucas S."/>
            <person name="Mishler D.B."/>
            <person name="Reski R."/>
            <person name="Grigoriev I."/>
            <person name="Quatrano R.S."/>
            <person name="Boore J.L."/>
        </authorList>
    </citation>
    <scope>NUCLEOTIDE SEQUENCE [LARGE SCALE GENOMIC DNA]</scope>
    <source>
        <strain evidence="11 12">cv. Gransden 2004</strain>
    </source>
</reference>
<dbReference type="PROSITE" id="PS50157">
    <property type="entry name" value="ZINC_FINGER_C2H2_2"/>
    <property type="match status" value="1"/>
</dbReference>
<dbReference type="GO" id="GO:0006325">
    <property type="term" value="P:chromatin organization"/>
    <property type="evidence" value="ECO:0007669"/>
    <property type="project" value="UniProtKB-KW"/>
</dbReference>
<organism evidence="11 12">
    <name type="scientific">Physcomitrium patens</name>
    <name type="common">Spreading-leaved earth moss</name>
    <name type="synonym">Physcomitrella patens</name>
    <dbReference type="NCBI Taxonomy" id="3218"/>
    <lineage>
        <taxon>Eukaryota</taxon>
        <taxon>Viridiplantae</taxon>
        <taxon>Streptophyta</taxon>
        <taxon>Embryophyta</taxon>
        <taxon>Bryophyta</taxon>
        <taxon>Bryophytina</taxon>
        <taxon>Bryopsida</taxon>
        <taxon>Funariidae</taxon>
        <taxon>Funariales</taxon>
        <taxon>Funariaceae</taxon>
        <taxon>Physcomitrium</taxon>
    </lineage>
</organism>
<keyword evidence="6" id="KW-0804">Transcription</keyword>
<feature type="compositionally biased region" description="Basic and acidic residues" evidence="9">
    <location>
        <begin position="279"/>
        <end position="289"/>
    </location>
</feature>
<evidence type="ECO:0000256" key="5">
    <source>
        <dbReference type="ARBA" id="ARBA00023015"/>
    </source>
</evidence>
<reference evidence="11 12" key="2">
    <citation type="journal article" date="2018" name="Plant J.">
        <title>The Physcomitrella patens chromosome-scale assembly reveals moss genome structure and evolution.</title>
        <authorList>
            <person name="Lang D."/>
            <person name="Ullrich K.K."/>
            <person name="Murat F."/>
            <person name="Fuchs J."/>
            <person name="Jenkins J."/>
            <person name="Haas F.B."/>
            <person name="Piednoel M."/>
            <person name="Gundlach H."/>
            <person name="Van Bel M."/>
            <person name="Meyberg R."/>
            <person name="Vives C."/>
            <person name="Morata J."/>
            <person name="Symeonidi A."/>
            <person name="Hiss M."/>
            <person name="Muchero W."/>
            <person name="Kamisugi Y."/>
            <person name="Saleh O."/>
            <person name="Blanc G."/>
            <person name="Decker E.L."/>
            <person name="van Gessel N."/>
            <person name="Grimwood J."/>
            <person name="Hayes R.D."/>
            <person name="Graham S.W."/>
            <person name="Gunter L.E."/>
            <person name="McDaniel S.F."/>
            <person name="Hoernstein S.N.W."/>
            <person name="Larsson A."/>
            <person name="Li F.W."/>
            <person name="Perroud P.F."/>
            <person name="Phillips J."/>
            <person name="Ranjan P."/>
            <person name="Rokshar D.S."/>
            <person name="Rothfels C.J."/>
            <person name="Schneider L."/>
            <person name="Shu S."/>
            <person name="Stevenson D.W."/>
            <person name="Thummler F."/>
            <person name="Tillich M."/>
            <person name="Villarreal Aguilar J.C."/>
            <person name="Widiez T."/>
            <person name="Wong G.K."/>
            <person name="Wymore A."/>
            <person name="Zhang Y."/>
            <person name="Zimmer A.D."/>
            <person name="Quatrano R.S."/>
            <person name="Mayer K.F.X."/>
            <person name="Goodstein D."/>
            <person name="Casacuberta J.M."/>
            <person name="Vandepoele K."/>
            <person name="Reski R."/>
            <person name="Cuming A.C."/>
            <person name="Tuskan G.A."/>
            <person name="Maumus F."/>
            <person name="Salse J."/>
            <person name="Schmutz J."/>
            <person name="Rensing S.A."/>
        </authorList>
    </citation>
    <scope>NUCLEOTIDE SEQUENCE [LARGE SCALE GENOMIC DNA]</scope>
    <source>
        <strain evidence="11 12">cv. Gransden 2004</strain>
    </source>
</reference>
<reference evidence="11" key="3">
    <citation type="submission" date="2020-12" db="UniProtKB">
        <authorList>
            <consortium name="EnsemblPlants"/>
        </authorList>
    </citation>
    <scope>IDENTIFICATION</scope>
</reference>
<keyword evidence="8" id="KW-0479">Metal-binding</keyword>
<dbReference type="GO" id="GO:0005730">
    <property type="term" value="C:nucleolus"/>
    <property type="evidence" value="ECO:0007669"/>
    <property type="project" value="UniProtKB-SubCell"/>
</dbReference>
<keyword evidence="7" id="KW-0539">Nucleus</keyword>
<proteinExistence type="inferred from homology"/>
<keyword evidence="3" id="KW-0378">Hydrolase</keyword>
<dbReference type="FunCoup" id="A0A7I4CYK8">
    <property type="interactions" value="1993"/>
</dbReference>
<gene>
    <name evidence="11" type="primary">LOC112279066</name>
</gene>
<evidence type="ECO:0000256" key="3">
    <source>
        <dbReference type="ARBA" id="ARBA00022801"/>
    </source>
</evidence>
<evidence type="ECO:0000256" key="6">
    <source>
        <dbReference type="ARBA" id="ARBA00023163"/>
    </source>
</evidence>
<comment type="subcellular location">
    <subcellularLocation>
        <location evidence="1">Nucleus</location>
        <location evidence="1">Nucleolus</location>
    </subcellularLocation>
</comment>
<keyword evidence="8" id="KW-0863">Zinc-finger</keyword>
<dbReference type="EnsemblPlants" id="Pp3c2_11820V3.3">
    <property type="protein sequence ID" value="Pp3c2_11820V3.3"/>
    <property type="gene ID" value="Pp3c2_11820"/>
</dbReference>
<keyword evidence="12" id="KW-1185">Reference proteome</keyword>
<feature type="compositionally biased region" description="Basic and acidic residues" evidence="9">
    <location>
        <begin position="224"/>
        <end position="236"/>
    </location>
</feature>
<dbReference type="InterPro" id="IPR041232">
    <property type="entry name" value="NPL"/>
</dbReference>
<keyword evidence="4" id="KW-0156">Chromatin regulator</keyword>
<dbReference type="GO" id="GO:0016787">
    <property type="term" value="F:hydrolase activity"/>
    <property type="evidence" value="ECO:0007669"/>
    <property type="project" value="UniProtKB-KW"/>
</dbReference>
<feature type="region of interest" description="Disordered" evidence="9">
    <location>
        <begin position="96"/>
        <end position="244"/>
    </location>
</feature>
<dbReference type="PROSITE" id="PS00028">
    <property type="entry name" value="ZINC_FINGER_C2H2_1"/>
    <property type="match status" value="1"/>
</dbReference>
<dbReference type="InterPro" id="IPR013087">
    <property type="entry name" value="Znf_C2H2_type"/>
</dbReference>
<evidence type="ECO:0000256" key="2">
    <source>
        <dbReference type="ARBA" id="ARBA00006673"/>
    </source>
</evidence>
<dbReference type="Pfam" id="PF17800">
    <property type="entry name" value="NPL"/>
    <property type="match status" value="1"/>
</dbReference>
<dbReference type="Gramene" id="Pp3c2_11820V3.3">
    <property type="protein sequence ID" value="Pp3c2_11820V3.3"/>
    <property type="gene ID" value="Pp3c2_11820"/>
</dbReference>
<sequence>MDFWGVEVPAGKPISCSPGEGMYLHVSQVALGESKVKGGKGNDRVVLKVQVDDSEVVLGTLSEGKCDQMQLDLVFDREFKVSHNSSSSSVYICGYRTEGPEEHGSEDEDEDEDEEDGALAVATIPVESNGSKIIKEVTDKAATDVAKVVEKAMQDKSLKKQVVPDGDSDEEDDEEDSDDDMDEDEDDEGDEDEDDSDDSDESEEEELAIETAKAGKKRAAAEVATKDVEKKSKMDVTPKSGKQAAAEYWQSLIVAGSQAPGSRGKKGDKGGQVTPVTKEAPKTPTDKGVKLAKALKGTPTAPPPTPVSEKKAGPHQCTGCDRTFTTESAMSQHIAAKHKS</sequence>
<feature type="compositionally biased region" description="Basic and acidic residues" evidence="9">
    <location>
        <begin position="133"/>
        <end position="158"/>
    </location>
</feature>
<feature type="compositionally biased region" description="Acidic residues" evidence="9">
    <location>
        <begin position="104"/>
        <end position="117"/>
    </location>
</feature>
<accession>A0A7I4CYK8</accession>
<protein>
    <recommendedName>
        <fullName evidence="10">C2H2-type domain-containing protein</fullName>
    </recommendedName>
</protein>
<dbReference type="Gene3D" id="2.60.120.340">
    <property type="entry name" value="Nucleoplasmin core domain"/>
    <property type="match status" value="1"/>
</dbReference>
<dbReference type="GeneID" id="112279066"/>
<evidence type="ECO:0000256" key="4">
    <source>
        <dbReference type="ARBA" id="ARBA00022853"/>
    </source>
</evidence>
<keyword evidence="8" id="KW-0862">Zinc</keyword>
<feature type="region of interest" description="Disordered" evidence="9">
    <location>
        <begin position="256"/>
        <end position="319"/>
    </location>
</feature>